<dbReference type="Proteomes" id="UP001459277">
    <property type="component" value="Unassembled WGS sequence"/>
</dbReference>
<dbReference type="EMBL" id="JAZDWU010000003">
    <property type="protein sequence ID" value="KAL0009317.1"/>
    <property type="molecule type" value="Genomic_DNA"/>
</dbReference>
<evidence type="ECO:0000313" key="1">
    <source>
        <dbReference type="EMBL" id="KAL0009317.1"/>
    </source>
</evidence>
<evidence type="ECO:0000313" key="2">
    <source>
        <dbReference type="Proteomes" id="UP001459277"/>
    </source>
</evidence>
<keyword evidence="2" id="KW-1185">Reference proteome</keyword>
<protein>
    <submittedName>
        <fullName evidence="1">Uncharacterized protein</fullName>
    </submittedName>
</protein>
<organism evidence="1 2">
    <name type="scientific">Lithocarpus litseifolius</name>
    <dbReference type="NCBI Taxonomy" id="425828"/>
    <lineage>
        <taxon>Eukaryota</taxon>
        <taxon>Viridiplantae</taxon>
        <taxon>Streptophyta</taxon>
        <taxon>Embryophyta</taxon>
        <taxon>Tracheophyta</taxon>
        <taxon>Spermatophyta</taxon>
        <taxon>Magnoliopsida</taxon>
        <taxon>eudicotyledons</taxon>
        <taxon>Gunneridae</taxon>
        <taxon>Pentapetalae</taxon>
        <taxon>rosids</taxon>
        <taxon>fabids</taxon>
        <taxon>Fagales</taxon>
        <taxon>Fagaceae</taxon>
        <taxon>Lithocarpus</taxon>
    </lineage>
</organism>
<comment type="caution">
    <text evidence="1">The sequence shown here is derived from an EMBL/GenBank/DDBJ whole genome shotgun (WGS) entry which is preliminary data.</text>
</comment>
<dbReference type="AlphaFoldDB" id="A0AAW2DHH6"/>
<name>A0AAW2DHH6_9ROSI</name>
<proteinExistence type="predicted"/>
<accession>A0AAW2DHH6</accession>
<sequence length="68" mass="7471">GELTVSTGVTVSCYAILALMSHIPSELISFRFHISIKNNKLVAIDCDIIGFFNGSVFSLEKTYVSRCI</sequence>
<gene>
    <name evidence="1" type="ORF">SO802_010819</name>
</gene>
<reference evidence="1 2" key="1">
    <citation type="submission" date="2024-01" db="EMBL/GenBank/DDBJ databases">
        <title>A telomere-to-telomere, gap-free genome of sweet tea (Lithocarpus litseifolius).</title>
        <authorList>
            <person name="Zhou J."/>
        </authorList>
    </citation>
    <scope>NUCLEOTIDE SEQUENCE [LARGE SCALE GENOMIC DNA]</scope>
    <source>
        <strain evidence="1">Zhou-2022a</strain>
        <tissue evidence="1">Leaf</tissue>
    </source>
</reference>
<feature type="non-terminal residue" evidence="1">
    <location>
        <position position="1"/>
    </location>
</feature>